<reference evidence="1" key="2">
    <citation type="journal article" date="2015" name="Fish Shellfish Immunol.">
        <title>Early steps in the European eel (Anguilla anguilla)-Vibrio vulnificus interaction in the gills: Role of the RtxA13 toxin.</title>
        <authorList>
            <person name="Callol A."/>
            <person name="Pajuelo D."/>
            <person name="Ebbesson L."/>
            <person name="Teles M."/>
            <person name="MacKenzie S."/>
            <person name="Amaro C."/>
        </authorList>
    </citation>
    <scope>NUCLEOTIDE SEQUENCE</scope>
</reference>
<sequence length="48" mass="5507">MYCGIKPVLLSCDFTCLKQQHSYAAHLKRIQYCSCRDHVCGICILTNQ</sequence>
<accession>A0A0E9QWU4</accession>
<dbReference type="AlphaFoldDB" id="A0A0E9QWU4"/>
<dbReference type="EMBL" id="GBXM01087283">
    <property type="protein sequence ID" value="JAH21294.1"/>
    <property type="molecule type" value="Transcribed_RNA"/>
</dbReference>
<name>A0A0E9QWU4_ANGAN</name>
<evidence type="ECO:0000313" key="1">
    <source>
        <dbReference type="EMBL" id="JAH21294.1"/>
    </source>
</evidence>
<organism evidence="1">
    <name type="scientific">Anguilla anguilla</name>
    <name type="common">European freshwater eel</name>
    <name type="synonym">Muraena anguilla</name>
    <dbReference type="NCBI Taxonomy" id="7936"/>
    <lineage>
        <taxon>Eukaryota</taxon>
        <taxon>Metazoa</taxon>
        <taxon>Chordata</taxon>
        <taxon>Craniata</taxon>
        <taxon>Vertebrata</taxon>
        <taxon>Euteleostomi</taxon>
        <taxon>Actinopterygii</taxon>
        <taxon>Neopterygii</taxon>
        <taxon>Teleostei</taxon>
        <taxon>Anguilliformes</taxon>
        <taxon>Anguillidae</taxon>
        <taxon>Anguilla</taxon>
    </lineage>
</organism>
<proteinExistence type="predicted"/>
<reference evidence="1" key="1">
    <citation type="submission" date="2014-11" db="EMBL/GenBank/DDBJ databases">
        <authorList>
            <person name="Amaro Gonzalez C."/>
        </authorList>
    </citation>
    <scope>NUCLEOTIDE SEQUENCE</scope>
</reference>
<protein>
    <submittedName>
        <fullName evidence="1">Uncharacterized protein</fullName>
    </submittedName>
</protein>